<gene>
    <name evidence="1" type="ORF">BRYFOR_09145</name>
</gene>
<dbReference type="Proteomes" id="UP000005561">
    <property type="component" value="Unassembled WGS sequence"/>
</dbReference>
<sequence>MRIKVLKFEWDEEKNLINQKKHKISFETAAYVFEDENYIEMYDFEHSIDEDRYIAIGRVGDVLFVVFTERKENIRLISARLATESERRLYYDQDIHY</sequence>
<proteinExistence type="predicted"/>
<dbReference type="AlphaFoldDB" id="C6LKF8"/>
<dbReference type="InterPro" id="IPR038573">
    <property type="entry name" value="BrnT_sf"/>
</dbReference>
<dbReference type="STRING" id="168384.SAMN05660368_03432"/>
<accession>C6LKF8</accession>
<dbReference type="eggNOG" id="COG2929">
    <property type="taxonomic scope" value="Bacteria"/>
</dbReference>
<reference evidence="1" key="1">
    <citation type="submission" date="2009-07" db="EMBL/GenBank/DDBJ databases">
        <authorList>
            <person name="Weinstock G."/>
            <person name="Sodergren E."/>
            <person name="Clifton S."/>
            <person name="Fulton L."/>
            <person name="Fulton B."/>
            <person name="Courtney L."/>
            <person name="Fronick C."/>
            <person name="Harrison M."/>
            <person name="Strong C."/>
            <person name="Farmer C."/>
            <person name="Delahaunty K."/>
            <person name="Markovic C."/>
            <person name="Hall O."/>
            <person name="Minx P."/>
            <person name="Tomlinson C."/>
            <person name="Mitreva M."/>
            <person name="Nelson J."/>
            <person name="Hou S."/>
            <person name="Wollam A."/>
            <person name="Pepin K.H."/>
            <person name="Johnson M."/>
            <person name="Bhonagiri V."/>
            <person name="Nash W.E."/>
            <person name="Warren W."/>
            <person name="Chinwalla A."/>
            <person name="Mardis E.R."/>
            <person name="Wilson R.K."/>
        </authorList>
    </citation>
    <scope>NUCLEOTIDE SEQUENCE [LARGE SCALE GENOMIC DNA]</scope>
    <source>
        <strain evidence="1">DSM 14469</strain>
    </source>
</reference>
<protein>
    <recommendedName>
        <fullName evidence="3">Toxin-antitoxin system, toxin component</fullName>
    </recommendedName>
</protein>
<dbReference type="EMBL" id="ACCL02000024">
    <property type="protein sequence ID" value="EET58857.1"/>
    <property type="molecule type" value="Genomic_DNA"/>
</dbReference>
<comment type="caution">
    <text evidence="1">The sequence shown here is derived from an EMBL/GenBank/DDBJ whole genome shotgun (WGS) entry which is preliminary data.</text>
</comment>
<dbReference type="OrthoDB" id="9802417at2"/>
<organism evidence="1 2">
    <name type="scientific">Marvinbryantia formatexigens DSM 14469</name>
    <dbReference type="NCBI Taxonomy" id="478749"/>
    <lineage>
        <taxon>Bacteria</taxon>
        <taxon>Bacillati</taxon>
        <taxon>Bacillota</taxon>
        <taxon>Clostridia</taxon>
        <taxon>Lachnospirales</taxon>
        <taxon>Lachnospiraceae</taxon>
        <taxon>Marvinbryantia</taxon>
    </lineage>
</organism>
<dbReference type="InterPro" id="IPR007460">
    <property type="entry name" value="BrnT_toxin"/>
</dbReference>
<evidence type="ECO:0000313" key="2">
    <source>
        <dbReference type="Proteomes" id="UP000005561"/>
    </source>
</evidence>
<evidence type="ECO:0008006" key="3">
    <source>
        <dbReference type="Google" id="ProtNLM"/>
    </source>
</evidence>
<dbReference type="Pfam" id="PF04365">
    <property type="entry name" value="BrnT_toxin"/>
    <property type="match status" value="1"/>
</dbReference>
<keyword evidence="2" id="KW-1185">Reference proteome</keyword>
<dbReference type="Gene3D" id="3.10.450.530">
    <property type="entry name" value="Ribonuclease toxin, BrnT, of type II toxin-antitoxin system"/>
    <property type="match status" value="1"/>
</dbReference>
<evidence type="ECO:0000313" key="1">
    <source>
        <dbReference type="EMBL" id="EET58857.1"/>
    </source>
</evidence>
<name>C6LKF8_9FIRM</name>